<dbReference type="InterPro" id="IPR004358">
    <property type="entry name" value="Sig_transdc_His_kin-like_C"/>
</dbReference>
<dbReference type="PROSITE" id="PS50109">
    <property type="entry name" value="HIS_KIN"/>
    <property type="match status" value="1"/>
</dbReference>
<accession>A0ABW8RH03</accession>
<evidence type="ECO:0000256" key="1">
    <source>
        <dbReference type="ARBA" id="ARBA00000085"/>
    </source>
</evidence>
<evidence type="ECO:0000256" key="5">
    <source>
        <dbReference type="ARBA" id="ARBA00022553"/>
    </source>
</evidence>
<dbReference type="InterPro" id="IPR003661">
    <property type="entry name" value="HisK_dim/P_dom"/>
</dbReference>
<dbReference type="CDD" id="cd00082">
    <property type="entry name" value="HisKA"/>
    <property type="match status" value="1"/>
</dbReference>
<feature type="transmembrane region" description="Helical" evidence="14">
    <location>
        <begin position="163"/>
        <end position="185"/>
    </location>
</feature>
<evidence type="ECO:0000256" key="3">
    <source>
        <dbReference type="ARBA" id="ARBA00012438"/>
    </source>
</evidence>
<dbReference type="Gene3D" id="3.30.565.10">
    <property type="entry name" value="Histidine kinase-like ATPase, C-terminal domain"/>
    <property type="match status" value="1"/>
</dbReference>
<dbReference type="Gene3D" id="1.10.287.130">
    <property type="match status" value="1"/>
</dbReference>
<dbReference type="PRINTS" id="PR00344">
    <property type="entry name" value="BCTRLSENSOR"/>
</dbReference>
<keyword evidence="12" id="KW-0902">Two-component regulatory system</keyword>
<dbReference type="Gene3D" id="1.10.1760.20">
    <property type="match status" value="1"/>
</dbReference>
<feature type="transmembrane region" description="Helical" evidence="14">
    <location>
        <begin position="36"/>
        <end position="54"/>
    </location>
</feature>
<evidence type="ECO:0000256" key="6">
    <source>
        <dbReference type="ARBA" id="ARBA00022679"/>
    </source>
</evidence>
<evidence type="ECO:0000256" key="4">
    <source>
        <dbReference type="ARBA" id="ARBA00022475"/>
    </source>
</evidence>
<dbReference type="RefSeq" id="WP_406581370.1">
    <property type="nucleotide sequence ID" value="NZ_JBJHQH010000010.1"/>
</dbReference>
<dbReference type="PANTHER" id="PTHR43065">
    <property type="entry name" value="SENSOR HISTIDINE KINASE"/>
    <property type="match status" value="1"/>
</dbReference>
<name>A0ABW8RH03_9BACI</name>
<evidence type="ECO:0000313" key="17">
    <source>
        <dbReference type="Proteomes" id="UP001623041"/>
    </source>
</evidence>
<comment type="catalytic activity">
    <reaction evidence="1">
        <text>ATP + protein L-histidine = ADP + protein N-phospho-L-histidine.</text>
        <dbReference type="EC" id="2.7.13.3"/>
    </reaction>
</comment>
<feature type="transmembrane region" description="Helical" evidence="14">
    <location>
        <begin position="100"/>
        <end position="121"/>
    </location>
</feature>
<keyword evidence="9" id="KW-0418">Kinase</keyword>
<evidence type="ECO:0000256" key="14">
    <source>
        <dbReference type="SAM" id="Phobius"/>
    </source>
</evidence>
<evidence type="ECO:0000256" key="8">
    <source>
        <dbReference type="ARBA" id="ARBA00022741"/>
    </source>
</evidence>
<keyword evidence="7 14" id="KW-0812">Transmembrane</keyword>
<dbReference type="InterPro" id="IPR036890">
    <property type="entry name" value="HATPase_C_sf"/>
</dbReference>
<dbReference type="InterPro" id="IPR003594">
    <property type="entry name" value="HATPase_dom"/>
</dbReference>
<feature type="transmembrane region" description="Helical" evidence="14">
    <location>
        <begin position="66"/>
        <end position="94"/>
    </location>
</feature>
<sequence length="418" mass="47597">MGIQTLLLNAFIIILCIFFYQIFWLDKDGKEVRNNVLISILSSIAIVLCMTFPFRFDSGYIYDLRLIPILLAVLYGGFRSFTFITFVFLLYRFYLGGNGFFPAVIVYFMVTSIILLGQYFLADYLIKRKILFSTLLISLCTISFSIFALMNQLRISAKIQPEFIHFLSNFIVINILTVLLSLYLIEGMIERFKMKEKIHRAEKFIVTSELAASIAHEIRNPLTTVYGFIQMFSKNEISETQMGEYVQVMLMELDKAQLVINDYLSLIKPQIVVKEVLDIRPIVHEVIDVILPLANLNNVKVESDNLYSLYINSNVVNIKRCLINIAKNGIEAMTNGGILRINVKKIKNNIVIDIIDSGIGMSPEEIKRIAMPFYSLKEKGTGLGTMISYGIIKELNGDIEIKSEKGKGTRFSIIIPSS</sequence>
<dbReference type="PANTHER" id="PTHR43065:SF46">
    <property type="entry name" value="C4-DICARBOXYLATE TRANSPORT SENSOR PROTEIN DCTB"/>
    <property type="match status" value="1"/>
</dbReference>
<evidence type="ECO:0000256" key="11">
    <source>
        <dbReference type="ARBA" id="ARBA00022989"/>
    </source>
</evidence>
<dbReference type="EC" id="2.7.13.3" evidence="3"/>
<keyword evidence="8" id="KW-0547">Nucleotide-binding</keyword>
<dbReference type="Pfam" id="PF02518">
    <property type="entry name" value="HATPase_c"/>
    <property type="match status" value="1"/>
</dbReference>
<dbReference type="Pfam" id="PF00512">
    <property type="entry name" value="HisKA"/>
    <property type="match status" value="1"/>
</dbReference>
<feature type="domain" description="Histidine kinase" evidence="15">
    <location>
        <begin position="213"/>
        <end position="418"/>
    </location>
</feature>
<keyword evidence="5" id="KW-0597">Phosphoprotein</keyword>
<feature type="transmembrane region" description="Helical" evidence="14">
    <location>
        <begin position="130"/>
        <end position="151"/>
    </location>
</feature>
<dbReference type="Pfam" id="PF07694">
    <property type="entry name" value="5TM-5TMR_LYT"/>
    <property type="match status" value="1"/>
</dbReference>
<evidence type="ECO:0000256" key="7">
    <source>
        <dbReference type="ARBA" id="ARBA00022692"/>
    </source>
</evidence>
<evidence type="ECO:0000256" key="10">
    <source>
        <dbReference type="ARBA" id="ARBA00022840"/>
    </source>
</evidence>
<keyword evidence="17" id="KW-1185">Reference proteome</keyword>
<dbReference type="SUPFAM" id="SSF55874">
    <property type="entry name" value="ATPase domain of HSP90 chaperone/DNA topoisomerase II/histidine kinase"/>
    <property type="match status" value="1"/>
</dbReference>
<gene>
    <name evidence="16" type="ORF">ACJEBI_14705</name>
</gene>
<keyword evidence="4" id="KW-1003">Cell membrane</keyword>
<evidence type="ECO:0000256" key="9">
    <source>
        <dbReference type="ARBA" id="ARBA00022777"/>
    </source>
</evidence>
<reference evidence="16 17" key="1">
    <citation type="submission" date="2024-11" db="EMBL/GenBank/DDBJ databases">
        <authorList>
            <person name="Lucas J.A."/>
        </authorList>
    </citation>
    <scope>NUCLEOTIDE SEQUENCE [LARGE SCALE GENOMIC DNA]</scope>
    <source>
        <strain evidence="16 17">Z 5.4</strain>
    </source>
</reference>
<evidence type="ECO:0000256" key="2">
    <source>
        <dbReference type="ARBA" id="ARBA00004651"/>
    </source>
</evidence>
<organism evidence="16 17">
    <name type="scientific">Bacillus salipaludis</name>
    <dbReference type="NCBI Taxonomy" id="2547811"/>
    <lineage>
        <taxon>Bacteria</taxon>
        <taxon>Bacillati</taxon>
        <taxon>Bacillota</taxon>
        <taxon>Bacilli</taxon>
        <taxon>Bacillales</taxon>
        <taxon>Bacillaceae</taxon>
        <taxon>Bacillus</taxon>
    </lineage>
</organism>
<dbReference type="SMART" id="SM00387">
    <property type="entry name" value="HATPase_c"/>
    <property type="match status" value="1"/>
</dbReference>
<evidence type="ECO:0000256" key="12">
    <source>
        <dbReference type="ARBA" id="ARBA00023012"/>
    </source>
</evidence>
<dbReference type="InterPro" id="IPR011620">
    <property type="entry name" value="Sig_transdc_His_kinase_LytS_TM"/>
</dbReference>
<feature type="transmembrane region" description="Helical" evidence="14">
    <location>
        <begin position="7"/>
        <end position="24"/>
    </location>
</feature>
<keyword evidence="13 14" id="KW-0472">Membrane</keyword>
<evidence type="ECO:0000259" key="15">
    <source>
        <dbReference type="PROSITE" id="PS50109"/>
    </source>
</evidence>
<proteinExistence type="predicted"/>
<evidence type="ECO:0000256" key="13">
    <source>
        <dbReference type="ARBA" id="ARBA00023136"/>
    </source>
</evidence>
<evidence type="ECO:0000313" key="16">
    <source>
        <dbReference type="EMBL" id="MFK9092726.1"/>
    </source>
</evidence>
<comment type="subcellular location">
    <subcellularLocation>
        <location evidence="2">Cell membrane</location>
        <topology evidence="2">Multi-pass membrane protein</topology>
    </subcellularLocation>
</comment>
<protein>
    <recommendedName>
        <fullName evidence="3">histidine kinase</fullName>
        <ecNumber evidence="3">2.7.13.3</ecNumber>
    </recommendedName>
</protein>
<keyword evidence="11 14" id="KW-1133">Transmembrane helix</keyword>
<dbReference type="EMBL" id="JBJHQH010000010">
    <property type="protein sequence ID" value="MFK9092726.1"/>
    <property type="molecule type" value="Genomic_DNA"/>
</dbReference>
<dbReference type="Proteomes" id="UP001623041">
    <property type="component" value="Unassembled WGS sequence"/>
</dbReference>
<comment type="caution">
    <text evidence="16">The sequence shown here is derived from an EMBL/GenBank/DDBJ whole genome shotgun (WGS) entry which is preliminary data.</text>
</comment>
<dbReference type="SUPFAM" id="SSF47384">
    <property type="entry name" value="Homodimeric domain of signal transducing histidine kinase"/>
    <property type="match status" value="1"/>
</dbReference>
<dbReference type="GO" id="GO:0005524">
    <property type="term" value="F:ATP binding"/>
    <property type="evidence" value="ECO:0007669"/>
    <property type="project" value="UniProtKB-KW"/>
</dbReference>
<dbReference type="InterPro" id="IPR005467">
    <property type="entry name" value="His_kinase_dom"/>
</dbReference>
<dbReference type="InterPro" id="IPR036097">
    <property type="entry name" value="HisK_dim/P_sf"/>
</dbReference>
<keyword evidence="10 16" id="KW-0067">ATP-binding</keyword>
<keyword evidence="6" id="KW-0808">Transferase</keyword>
<dbReference type="SMART" id="SM00388">
    <property type="entry name" value="HisKA"/>
    <property type="match status" value="1"/>
</dbReference>